<sequence>MAEHKINRDISSVPILTGTNFSKWYSRITILLRSKDLLDVCEKTLDPEASTTITNKWKKCSYEAVNIITSRISNQVFLECVNQDTIKNSNSLWTKINKQYASKRAINRGQVWMDWLKSTYSANLQEYINNSRKVMLDLESVNIIVPAELLSFTILGKLSNDPKLHQYIEVLTLNDDLVEKPDLILSKLQDFYNNSRLKETNLPATASAHLSESAGPYKITYYCANGKHNPNCTNHTKEECFAETPHLRPPRQDNKRKTGPNRSPEAHFVSVAQAYITGNNPSSSDLFLIIDFGATHHMFNTREMFVNFKETPNV</sequence>
<evidence type="ECO:0000313" key="2">
    <source>
        <dbReference type="EMBL" id="MBW0538247.1"/>
    </source>
</evidence>
<accession>A0A9Q3FJK2</accession>
<dbReference type="Pfam" id="PF14223">
    <property type="entry name" value="Retrotran_gag_2"/>
    <property type="match status" value="1"/>
</dbReference>
<organism evidence="2 3">
    <name type="scientific">Austropuccinia psidii MF-1</name>
    <dbReference type="NCBI Taxonomy" id="1389203"/>
    <lineage>
        <taxon>Eukaryota</taxon>
        <taxon>Fungi</taxon>
        <taxon>Dikarya</taxon>
        <taxon>Basidiomycota</taxon>
        <taxon>Pucciniomycotina</taxon>
        <taxon>Pucciniomycetes</taxon>
        <taxon>Pucciniales</taxon>
        <taxon>Sphaerophragmiaceae</taxon>
        <taxon>Austropuccinia</taxon>
    </lineage>
</organism>
<proteinExistence type="predicted"/>
<reference evidence="2" key="1">
    <citation type="submission" date="2021-03" db="EMBL/GenBank/DDBJ databases">
        <title>Draft genome sequence of rust myrtle Austropuccinia psidii MF-1, a brazilian biotype.</title>
        <authorList>
            <person name="Quecine M.C."/>
            <person name="Pachon D.M.R."/>
            <person name="Bonatelli M.L."/>
            <person name="Correr F.H."/>
            <person name="Franceschini L.M."/>
            <person name="Leite T.F."/>
            <person name="Margarido G.R.A."/>
            <person name="Almeida C.A."/>
            <person name="Ferrarezi J.A."/>
            <person name="Labate C.A."/>
        </authorList>
    </citation>
    <scope>NUCLEOTIDE SEQUENCE</scope>
    <source>
        <strain evidence="2">MF-1</strain>
    </source>
</reference>
<keyword evidence="3" id="KW-1185">Reference proteome</keyword>
<feature type="region of interest" description="Disordered" evidence="1">
    <location>
        <begin position="243"/>
        <end position="264"/>
    </location>
</feature>
<protein>
    <recommendedName>
        <fullName evidence="4">DUF4219 domain-containing protein</fullName>
    </recommendedName>
</protein>
<evidence type="ECO:0000313" key="3">
    <source>
        <dbReference type="Proteomes" id="UP000765509"/>
    </source>
</evidence>
<name>A0A9Q3FJK2_9BASI</name>
<dbReference type="OrthoDB" id="8029976at2759"/>
<dbReference type="Proteomes" id="UP000765509">
    <property type="component" value="Unassembled WGS sequence"/>
</dbReference>
<evidence type="ECO:0008006" key="4">
    <source>
        <dbReference type="Google" id="ProtNLM"/>
    </source>
</evidence>
<dbReference type="EMBL" id="AVOT02042806">
    <property type="protein sequence ID" value="MBW0538247.1"/>
    <property type="molecule type" value="Genomic_DNA"/>
</dbReference>
<dbReference type="AlphaFoldDB" id="A0A9Q3FJK2"/>
<gene>
    <name evidence="2" type="ORF">O181_077962</name>
</gene>
<evidence type="ECO:0000256" key="1">
    <source>
        <dbReference type="SAM" id="MobiDB-lite"/>
    </source>
</evidence>
<comment type="caution">
    <text evidence="2">The sequence shown here is derived from an EMBL/GenBank/DDBJ whole genome shotgun (WGS) entry which is preliminary data.</text>
</comment>